<organism evidence="3 4">
    <name type="scientific">Orchesella cincta</name>
    <name type="common">Springtail</name>
    <name type="synonym">Podura cincta</name>
    <dbReference type="NCBI Taxonomy" id="48709"/>
    <lineage>
        <taxon>Eukaryota</taxon>
        <taxon>Metazoa</taxon>
        <taxon>Ecdysozoa</taxon>
        <taxon>Arthropoda</taxon>
        <taxon>Hexapoda</taxon>
        <taxon>Collembola</taxon>
        <taxon>Entomobryomorpha</taxon>
        <taxon>Entomobryoidea</taxon>
        <taxon>Orchesellidae</taxon>
        <taxon>Orchesellinae</taxon>
        <taxon>Orchesella</taxon>
    </lineage>
</organism>
<gene>
    <name evidence="3" type="ORF">Ocin01_13049</name>
</gene>
<evidence type="ECO:0000313" key="4">
    <source>
        <dbReference type="Proteomes" id="UP000094527"/>
    </source>
</evidence>
<keyword evidence="2" id="KW-1133">Transmembrane helix</keyword>
<proteinExistence type="predicted"/>
<feature type="transmembrane region" description="Helical" evidence="2">
    <location>
        <begin position="146"/>
        <end position="171"/>
    </location>
</feature>
<comment type="caution">
    <text evidence="3">The sequence shown here is derived from an EMBL/GenBank/DDBJ whole genome shotgun (WGS) entry which is preliminary data.</text>
</comment>
<dbReference type="EMBL" id="LJIJ01000941">
    <property type="protein sequence ID" value="ODM93636.1"/>
    <property type="molecule type" value="Genomic_DNA"/>
</dbReference>
<feature type="region of interest" description="Disordered" evidence="1">
    <location>
        <begin position="265"/>
        <end position="286"/>
    </location>
</feature>
<evidence type="ECO:0000256" key="1">
    <source>
        <dbReference type="SAM" id="MobiDB-lite"/>
    </source>
</evidence>
<name>A0A1D2MKR2_ORCCI</name>
<evidence type="ECO:0000313" key="3">
    <source>
        <dbReference type="EMBL" id="ODM93636.1"/>
    </source>
</evidence>
<protein>
    <submittedName>
        <fullName evidence="3">Uncharacterized protein</fullName>
    </submittedName>
</protein>
<dbReference type="Proteomes" id="UP000094527">
    <property type="component" value="Unassembled WGS sequence"/>
</dbReference>
<feature type="transmembrane region" description="Helical" evidence="2">
    <location>
        <begin position="178"/>
        <end position="200"/>
    </location>
</feature>
<feature type="transmembrane region" description="Helical" evidence="2">
    <location>
        <begin position="220"/>
        <end position="244"/>
    </location>
</feature>
<feature type="transmembrane region" description="Helical" evidence="2">
    <location>
        <begin position="31"/>
        <end position="55"/>
    </location>
</feature>
<keyword evidence="4" id="KW-1185">Reference proteome</keyword>
<dbReference type="AlphaFoldDB" id="A0A1D2MKR2"/>
<evidence type="ECO:0000256" key="2">
    <source>
        <dbReference type="SAM" id="Phobius"/>
    </source>
</evidence>
<keyword evidence="2" id="KW-0812">Transmembrane</keyword>
<keyword evidence="2" id="KW-0472">Membrane</keyword>
<accession>A0A1D2MKR2</accession>
<sequence>MSSAIDRVREYFEKIIDWTCLEKLNLRKAVVVLLVLDFVSSIVILVPTMAVNFVYVHDAGKVGFVDRQWVRHVDIYKYRRFQPWELEVPIDWEEGDRLKIASTRSILDKTCSTYDPGSSIPGDPGDYLKEVAGHPTSSGYNQTLRLIINLWTAAISMFYFSCPILLLALWWRAQTTSLIMLYILVQLCPMILLVISSSFAKSQLMCAVDIIYGRVSMRSLLIAFIVIAWLYEIIKFVILILYCVEQHLTIKRKVHGFRRRRTRKLGQVVPASSASESGMDTAHHHQDHDNFDVERAIAMERRRERKSNPMLGHSIAQQILQIGEIVPEDLGPAPKRNMLPEEDPVNNLSPPAEKRAVSFSKN</sequence>
<reference evidence="3 4" key="1">
    <citation type="journal article" date="2016" name="Genome Biol. Evol.">
        <title>Gene Family Evolution Reflects Adaptation to Soil Environmental Stressors in the Genome of the Collembolan Orchesella cincta.</title>
        <authorList>
            <person name="Faddeeva-Vakhrusheva A."/>
            <person name="Derks M.F."/>
            <person name="Anvar S.Y."/>
            <person name="Agamennone V."/>
            <person name="Suring W."/>
            <person name="Smit S."/>
            <person name="van Straalen N.M."/>
            <person name="Roelofs D."/>
        </authorList>
    </citation>
    <scope>NUCLEOTIDE SEQUENCE [LARGE SCALE GENOMIC DNA]</scope>
    <source>
        <tissue evidence="3">Mixed pool</tissue>
    </source>
</reference>
<feature type="region of interest" description="Disordered" evidence="1">
    <location>
        <begin position="328"/>
        <end position="362"/>
    </location>
</feature>